<proteinExistence type="predicted"/>
<keyword evidence="2" id="KW-0472">Membrane</keyword>
<evidence type="ECO:0000256" key="1">
    <source>
        <dbReference type="SAM" id="MobiDB-lite"/>
    </source>
</evidence>
<dbReference type="STRING" id="1798.AWC30_08180"/>
<feature type="transmembrane region" description="Helical" evidence="2">
    <location>
        <begin position="31"/>
        <end position="48"/>
    </location>
</feature>
<keyword evidence="2" id="KW-1133">Transmembrane helix</keyword>
<gene>
    <name evidence="3" type="ORF">AWC30_08180</name>
</gene>
<name>A0A1X2EL99_9MYCO</name>
<keyword evidence="2" id="KW-0812">Transmembrane</keyword>
<protein>
    <submittedName>
        <fullName evidence="3">Uncharacterized protein</fullName>
    </submittedName>
</protein>
<feature type="compositionally biased region" description="Acidic residues" evidence="1">
    <location>
        <begin position="65"/>
        <end position="77"/>
    </location>
</feature>
<dbReference type="Proteomes" id="UP000193090">
    <property type="component" value="Unassembled WGS sequence"/>
</dbReference>
<evidence type="ECO:0000313" key="3">
    <source>
        <dbReference type="EMBL" id="ORX05797.1"/>
    </source>
</evidence>
<accession>A0A1X2EL99</accession>
<keyword evidence="4" id="KW-1185">Reference proteome</keyword>
<comment type="caution">
    <text evidence="3">The sequence shown here is derived from an EMBL/GenBank/DDBJ whole genome shotgun (WGS) entry which is preliminary data.</text>
</comment>
<dbReference type="EMBL" id="LQPZ01000017">
    <property type="protein sequence ID" value="ORX05797.1"/>
    <property type="molecule type" value="Genomic_DNA"/>
</dbReference>
<evidence type="ECO:0000256" key="2">
    <source>
        <dbReference type="SAM" id="Phobius"/>
    </source>
</evidence>
<feature type="compositionally biased region" description="Basic and acidic residues" evidence="1">
    <location>
        <begin position="86"/>
        <end position="96"/>
    </location>
</feature>
<sequence length="96" mass="10294">MTLLWTIALTAGLYADDAPPNTGPEFGKASPFGLLVVVLLLIGTVLLIRSMNRHLKKLPGTFDPDNPEPDQAADEGTLDPPAIPDEPQRGKPHEQA</sequence>
<organism evidence="3 4">
    <name type="scientific">Mycolicibacillus trivialis</name>
    <dbReference type="NCBI Taxonomy" id="1798"/>
    <lineage>
        <taxon>Bacteria</taxon>
        <taxon>Bacillati</taxon>
        <taxon>Actinomycetota</taxon>
        <taxon>Actinomycetes</taxon>
        <taxon>Mycobacteriales</taxon>
        <taxon>Mycobacteriaceae</taxon>
        <taxon>Mycolicibacillus</taxon>
    </lineage>
</organism>
<feature type="region of interest" description="Disordered" evidence="1">
    <location>
        <begin position="57"/>
        <end position="96"/>
    </location>
</feature>
<evidence type="ECO:0000313" key="4">
    <source>
        <dbReference type="Proteomes" id="UP000193090"/>
    </source>
</evidence>
<reference evidence="3 4" key="1">
    <citation type="submission" date="2016-01" db="EMBL/GenBank/DDBJ databases">
        <title>The new phylogeny of the genus Mycobacterium.</title>
        <authorList>
            <person name="Tarcisio F."/>
            <person name="Conor M."/>
            <person name="Antonella G."/>
            <person name="Elisabetta G."/>
            <person name="Giulia F.S."/>
            <person name="Sara T."/>
            <person name="Anna F."/>
            <person name="Clotilde B."/>
            <person name="Roberto B."/>
            <person name="Veronica D.S."/>
            <person name="Fabio R."/>
            <person name="Monica P."/>
            <person name="Olivier J."/>
            <person name="Enrico T."/>
            <person name="Nicola S."/>
        </authorList>
    </citation>
    <scope>NUCLEOTIDE SEQUENCE [LARGE SCALE GENOMIC DNA]</scope>
    <source>
        <strain evidence="3 4">DSM 44153</strain>
    </source>
</reference>
<dbReference type="OrthoDB" id="4775389at2"/>
<dbReference type="RefSeq" id="WP_085109636.1">
    <property type="nucleotide sequence ID" value="NZ_JACKSN010000003.1"/>
</dbReference>
<dbReference type="AlphaFoldDB" id="A0A1X2EL99"/>